<dbReference type="PRINTS" id="PR00455">
    <property type="entry name" value="HTHTETR"/>
</dbReference>
<dbReference type="STRING" id="226910.UCMB321_2598"/>
<dbReference type="PROSITE" id="PS50977">
    <property type="entry name" value="HTH_TETR_2"/>
    <property type="match status" value="1"/>
</dbReference>
<dbReference type="Pfam" id="PF16925">
    <property type="entry name" value="TetR_C_13"/>
    <property type="match status" value="1"/>
</dbReference>
<dbReference type="EMBL" id="JXDG01000034">
    <property type="protein sequence ID" value="KIH83689.1"/>
    <property type="molecule type" value="Genomic_DNA"/>
</dbReference>
<dbReference type="Pfam" id="PF00440">
    <property type="entry name" value="TetR_N"/>
    <property type="match status" value="1"/>
</dbReference>
<dbReference type="InterPro" id="IPR011075">
    <property type="entry name" value="TetR_C"/>
</dbReference>
<dbReference type="PANTHER" id="PTHR47506:SF1">
    <property type="entry name" value="HTH-TYPE TRANSCRIPTIONAL REGULATOR YJDC"/>
    <property type="match status" value="1"/>
</dbReference>
<evidence type="ECO:0000313" key="7">
    <source>
        <dbReference type="Proteomes" id="UP000031535"/>
    </source>
</evidence>
<dbReference type="InterPro" id="IPR036271">
    <property type="entry name" value="Tet_transcr_reg_TetR-rel_C_sf"/>
</dbReference>
<comment type="caution">
    <text evidence="6">The sequence shown here is derived from an EMBL/GenBank/DDBJ whole genome shotgun (WGS) entry which is preliminary data.</text>
</comment>
<dbReference type="AlphaFoldDB" id="A0A0C2ECP4"/>
<dbReference type="RefSeq" id="WP_040067331.1">
    <property type="nucleotide sequence ID" value="NZ_CP144470.1"/>
</dbReference>
<dbReference type="OrthoDB" id="116240at2"/>
<dbReference type="SUPFAM" id="SSF46689">
    <property type="entry name" value="Homeodomain-like"/>
    <property type="match status" value="1"/>
</dbReference>
<gene>
    <name evidence="6" type="ORF">UCMB321_2598</name>
</gene>
<proteinExistence type="predicted"/>
<evidence type="ECO:0000256" key="3">
    <source>
        <dbReference type="ARBA" id="ARBA00023163"/>
    </source>
</evidence>
<dbReference type="GO" id="GO:0003677">
    <property type="term" value="F:DNA binding"/>
    <property type="evidence" value="ECO:0007669"/>
    <property type="project" value="UniProtKB-UniRule"/>
</dbReference>
<name>A0A0C2ECP4_9PSED</name>
<dbReference type="InterPro" id="IPR001647">
    <property type="entry name" value="HTH_TetR"/>
</dbReference>
<dbReference type="PANTHER" id="PTHR47506">
    <property type="entry name" value="TRANSCRIPTIONAL REGULATORY PROTEIN"/>
    <property type="match status" value="1"/>
</dbReference>
<accession>A0A0C2ECP4</accession>
<evidence type="ECO:0000256" key="4">
    <source>
        <dbReference type="PROSITE-ProRule" id="PRU00335"/>
    </source>
</evidence>
<evidence type="ECO:0000256" key="1">
    <source>
        <dbReference type="ARBA" id="ARBA00023015"/>
    </source>
</evidence>
<sequence length="187" mass="20624">MNEITPNQTRENLLDTAEQLIYQSGIHATGIDLLVRTSGVARKSLYKYFGTKDELTLEALRRRDIRWMQWYRGEVDKAGSSGARLLALFSVLGDWFASEGFRGCAFINTAGETGDPQDPVRQLAKEHKQKLLDYVVELCEAHGIDDPQATGRQLLILIDGAITVALVMGDPGAADNAQCMARTLLAL</sequence>
<protein>
    <submittedName>
        <fullName evidence="6">Transcriptional regulator, TetR family</fullName>
    </submittedName>
</protein>
<dbReference type="Gene3D" id="1.10.357.10">
    <property type="entry name" value="Tetracycline Repressor, domain 2"/>
    <property type="match status" value="1"/>
</dbReference>
<keyword evidence="2 4" id="KW-0238">DNA-binding</keyword>
<keyword evidence="7" id="KW-1185">Reference proteome</keyword>
<keyword evidence="1" id="KW-0805">Transcription regulation</keyword>
<reference evidence="6 7" key="1">
    <citation type="submission" date="2015-01" db="EMBL/GenBank/DDBJ databases">
        <title>Complete genome of Pseudomonas batumici UCM B-321 producer of the batumin antibiotic with strong antistaphilococcal and potential anticancer activity.</title>
        <authorList>
            <person name="Klochko V.V."/>
            <person name="Zelena L.B."/>
            <person name="Elena K.A."/>
            <person name="Reva O.N."/>
        </authorList>
    </citation>
    <scope>NUCLEOTIDE SEQUENCE [LARGE SCALE GENOMIC DNA]</scope>
    <source>
        <strain evidence="6 7">UCM B-321</strain>
    </source>
</reference>
<feature type="domain" description="HTH tetR-type" evidence="5">
    <location>
        <begin position="7"/>
        <end position="67"/>
    </location>
</feature>
<dbReference type="Proteomes" id="UP000031535">
    <property type="component" value="Unassembled WGS sequence"/>
</dbReference>
<evidence type="ECO:0000259" key="5">
    <source>
        <dbReference type="PROSITE" id="PS50977"/>
    </source>
</evidence>
<dbReference type="InterPro" id="IPR009057">
    <property type="entry name" value="Homeodomain-like_sf"/>
</dbReference>
<evidence type="ECO:0000256" key="2">
    <source>
        <dbReference type="ARBA" id="ARBA00023125"/>
    </source>
</evidence>
<feature type="DNA-binding region" description="H-T-H motif" evidence="4">
    <location>
        <begin position="30"/>
        <end position="49"/>
    </location>
</feature>
<dbReference type="SUPFAM" id="SSF48498">
    <property type="entry name" value="Tetracyclin repressor-like, C-terminal domain"/>
    <property type="match status" value="1"/>
</dbReference>
<keyword evidence="3" id="KW-0804">Transcription</keyword>
<dbReference type="PATRIC" id="fig|226910.6.peg.2588"/>
<organism evidence="6 7">
    <name type="scientific">Pseudomonas batumici</name>
    <dbReference type="NCBI Taxonomy" id="226910"/>
    <lineage>
        <taxon>Bacteria</taxon>
        <taxon>Pseudomonadati</taxon>
        <taxon>Pseudomonadota</taxon>
        <taxon>Gammaproteobacteria</taxon>
        <taxon>Pseudomonadales</taxon>
        <taxon>Pseudomonadaceae</taxon>
        <taxon>Pseudomonas</taxon>
    </lineage>
</organism>
<evidence type="ECO:0000313" key="6">
    <source>
        <dbReference type="EMBL" id="KIH83689.1"/>
    </source>
</evidence>